<proteinExistence type="predicted"/>
<dbReference type="AlphaFoldDB" id="A0A372LZF0"/>
<feature type="coiled-coil region" evidence="1">
    <location>
        <begin position="40"/>
        <end position="67"/>
    </location>
</feature>
<reference evidence="3 4" key="1">
    <citation type="submission" date="2018-08" db="EMBL/GenBank/DDBJ databases">
        <title>Isolation, diversity and antifungal activity of Actinobacteria from wheat.</title>
        <authorList>
            <person name="Han C."/>
        </authorList>
    </citation>
    <scope>NUCLEOTIDE SEQUENCE [LARGE SCALE GENOMIC DNA]</scope>
    <source>
        <strain evidence="3 4">NEAU-YY421</strain>
    </source>
</reference>
<dbReference type="Proteomes" id="UP000263094">
    <property type="component" value="Unassembled WGS sequence"/>
</dbReference>
<name>A0A372LZF0_9ACTN</name>
<keyword evidence="4" id="KW-1185">Reference proteome</keyword>
<gene>
    <name evidence="3" type="ORF">DY218_27395</name>
</gene>
<accession>A0A372LZF0</accession>
<comment type="caution">
    <text evidence="3">The sequence shown here is derived from an EMBL/GenBank/DDBJ whole genome shotgun (WGS) entry which is preliminary data.</text>
</comment>
<evidence type="ECO:0000256" key="1">
    <source>
        <dbReference type="SAM" id="Coils"/>
    </source>
</evidence>
<evidence type="ECO:0000256" key="2">
    <source>
        <dbReference type="SAM" id="MobiDB-lite"/>
    </source>
</evidence>
<organism evidence="3 4">
    <name type="scientific">Streptomyces triticagri</name>
    <dbReference type="NCBI Taxonomy" id="2293568"/>
    <lineage>
        <taxon>Bacteria</taxon>
        <taxon>Bacillati</taxon>
        <taxon>Actinomycetota</taxon>
        <taxon>Actinomycetes</taxon>
        <taxon>Kitasatosporales</taxon>
        <taxon>Streptomycetaceae</taxon>
        <taxon>Streptomyces</taxon>
    </lineage>
</organism>
<protein>
    <submittedName>
        <fullName evidence="3">Uncharacterized protein</fullName>
    </submittedName>
</protein>
<sequence length="75" mass="8264">MTDAETYADAAAHTRAAADAAPPSREFDIRTFKPVRGDHLEAVIKALQSMQDQLDQLVQERDEQAAQRPGKDVTV</sequence>
<evidence type="ECO:0000313" key="3">
    <source>
        <dbReference type="EMBL" id="RFU83635.1"/>
    </source>
</evidence>
<keyword evidence="1" id="KW-0175">Coiled coil</keyword>
<dbReference type="EMBL" id="QUAK01000194">
    <property type="protein sequence ID" value="RFU83635.1"/>
    <property type="molecule type" value="Genomic_DNA"/>
</dbReference>
<dbReference type="RefSeq" id="WP_128558790.1">
    <property type="nucleotide sequence ID" value="NZ_QUAK01000194.1"/>
</dbReference>
<feature type="region of interest" description="Disordered" evidence="2">
    <location>
        <begin position="1"/>
        <end position="25"/>
    </location>
</feature>
<evidence type="ECO:0000313" key="4">
    <source>
        <dbReference type="Proteomes" id="UP000263094"/>
    </source>
</evidence>
<feature type="compositionally biased region" description="Low complexity" evidence="2">
    <location>
        <begin position="1"/>
        <end position="21"/>
    </location>
</feature>